<gene>
    <name evidence="2" type="primary">AUGUSTUS-3.0.2_10552</name>
    <name evidence="2" type="ORF">TcasGA2_TC010552</name>
</gene>
<organism evidence="2 3">
    <name type="scientific">Tribolium castaneum</name>
    <name type="common">Red flour beetle</name>
    <dbReference type="NCBI Taxonomy" id="7070"/>
    <lineage>
        <taxon>Eukaryota</taxon>
        <taxon>Metazoa</taxon>
        <taxon>Ecdysozoa</taxon>
        <taxon>Arthropoda</taxon>
        <taxon>Hexapoda</taxon>
        <taxon>Insecta</taxon>
        <taxon>Pterygota</taxon>
        <taxon>Neoptera</taxon>
        <taxon>Endopterygota</taxon>
        <taxon>Coleoptera</taxon>
        <taxon>Polyphaga</taxon>
        <taxon>Cucujiformia</taxon>
        <taxon>Tenebrionidae</taxon>
        <taxon>Tenebrionidae incertae sedis</taxon>
        <taxon>Tribolium</taxon>
    </lineage>
</organism>
<evidence type="ECO:0000256" key="1">
    <source>
        <dbReference type="SAM" id="SignalP"/>
    </source>
</evidence>
<keyword evidence="3" id="KW-1185">Reference proteome</keyword>
<proteinExistence type="predicted"/>
<keyword evidence="1" id="KW-0732">Signal</keyword>
<reference evidence="2 3" key="2">
    <citation type="journal article" date="2010" name="Nucleic Acids Res.">
        <title>BeetleBase in 2010: revisions to provide comprehensive genomic information for Tribolium castaneum.</title>
        <authorList>
            <person name="Kim H.S."/>
            <person name="Murphy T."/>
            <person name="Xia J."/>
            <person name="Caragea D."/>
            <person name="Park Y."/>
            <person name="Beeman R.W."/>
            <person name="Lorenzen M.D."/>
            <person name="Butcher S."/>
            <person name="Manak J.R."/>
            <person name="Brown S.J."/>
        </authorList>
    </citation>
    <scope>GENOME REANNOTATION</scope>
    <source>
        <strain evidence="2 3">Georgia GA2</strain>
    </source>
</reference>
<sequence>MAKIILVLLVAVIAQCLSQPVFLHDTVKCYDRECPGTTVACKKTIKTSDDKKQLSTIIACLDAQDMTLKDFREDVENPFGPSTTFYSSSFSGTYVSHSKGPVNVNINNEIEPINNVETFE</sequence>
<dbReference type="PhylomeDB" id="D6WE28"/>
<dbReference type="OrthoDB" id="6770674at2759"/>
<dbReference type="EMBL" id="KQ971324">
    <property type="protein sequence ID" value="EFA01225.1"/>
    <property type="molecule type" value="Genomic_DNA"/>
</dbReference>
<accession>D6WE28</accession>
<evidence type="ECO:0000313" key="3">
    <source>
        <dbReference type="Proteomes" id="UP000007266"/>
    </source>
</evidence>
<evidence type="ECO:0000313" key="2">
    <source>
        <dbReference type="EMBL" id="EFA01225.1"/>
    </source>
</evidence>
<feature type="chain" id="PRO_5003089202" evidence="1">
    <location>
        <begin position="19"/>
        <end position="120"/>
    </location>
</feature>
<dbReference type="Proteomes" id="UP000007266">
    <property type="component" value="Linkage group 3"/>
</dbReference>
<dbReference type="KEGG" id="tca:100141856"/>
<name>D6WE28_TRICA</name>
<dbReference type="InParanoid" id="D6WE28"/>
<protein>
    <submittedName>
        <fullName evidence="2">Uncharacterized protein</fullName>
    </submittedName>
</protein>
<dbReference type="AlphaFoldDB" id="D6WE28"/>
<reference evidence="2 3" key="1">
    <citation type="journal article" date="2008" name="Nature">
        <title>The genome of the model beetle and pest Tribolium castaneum.</title>
        <authorList>
            <consortium name="Tribolium Genome Sequencing Consortium"/>
            <person name="Richards S."/>
            <person name="Gibbs R.A."/>
            <person name="Weinstock G.M."/>
            <person name="Brown S.J."/>
            <person name="Denell R."/>
            <person name="Beeman R.W."/>
            <person name="Gibbs R."/>
            <person name="Beeman R.W."/>
            <person name="Brown S.J."/>
            <person name="Bucher G."/>
            <person name="Friedrich M."/>
            <person name="Grimmelikhuijzen C.J."/>
            <person name="Klingler M."/>
            <person name="Lorenzen M."/>
            <person name="Richards S."/>
            <person name="Roth S."/>
            <person name="Schroder R."/>
            <person name="Tautz D."/>
            <person name="Zdobnov E.M."/>
            <person name="Muzny D."/>
            <person name="Gibbs R.A."/>
            <person name="Weinstock G.M."/>
            <person name="Attaway T."/>
            <person name="Bell S."/>
            <person name="Buhay C.J."/>
            <person name="Chandrabose M.N."/>
            <person name="Chavez D."/>
            <person name="Clerk-Blankenburg K.P."/>
            <person name="Cree A."/>
            <person name="Dao M."/>
            <person name="Davis C."/>
            <person name="Chacko J."/>
            <person name="Dinh H."/>
            <person name="Dugan-Rocha S."/>
            <person name="Fowler G."/>
            <person name="Garner T.T."/>
            <person name="Garnes J."/>
            <person name="Gnirke A."/>
            <person name="Hawes A."/>
            <person name="Hernandez J."/>
            <person name="Hines S."/>
            <person name="Holder M."/>
            <person name="Hume J."/>
            <person name="Jhangiani S.N."/>
            <person name="Joshi V."/>
            <person name="Khan Z.M."/>
            <person name="Jackson L."/>
            <person name="Kovar C."/>
            <person name="Kowis A."/>
            <person name="Lee S."/>
            <person name="Lewis L.R."/>
            <person name="Margolis J."/>
            <person name="Morgan M."/>
            <person name="Nazareth L.V."/>
            <person name="Nguyen N."/>
            <person name="Okwuonu G."/>
            <person name="Parker D."/>
            <person name="Richards S."/>
            <person name="Ruiz S.J."/>
            <person name="Santibanez J."/>
            <person name="Savard J."/>
            <person name="Scherer S.E."/>
            <person name="Schneider B."/>
            <person name="Sodergren E."/>
            <person name="Tautz D."/>
            <person name="Vattahil S."/>
            <person name="Villasana D."/>
            <person name="White C.S."/>
            <person name="Wright R."/>
            <person name="Park Y."/>
            <person name="Beeman R.W."/>
            <person name="Lord J."/>
            <person name="Oppert B."/>
            <person name="Lorenzen M."/>
            <person name="Brown S."/>
            <person name="Wang L."/>
            <person name="Savard J."/>
            <person name="Tautz D."/>
            <person name="Richards S."/>
            <person name="Weinstock G."/>
            <person name="Gibbs R.A."/>
            <person name="Liu Y."/>
            <person name="Worley K."/>
            <person name="Weinstock G."/>
            <person name="Elsik C.G."/>
            <person name="Reese J.T."/>
            <person name="Elhaik E."/>
            <person name="Landan G."/>
            <person name="Graur D."/>
            <person name="Arensburger P."/>
            <person name="Atkinson P."/>
            <person name="Beeman R.W."/>
            <person name="Beidler J."/>
            <person name="Brown S.J."/>
            <person name="Demuth J.P."/>
            <person name="Drury D.W."/>
            <person name="Du Y.Z."/>
            <person name="Fujiwara H."/>
            <person name="Lorenzen M."/>
            <person name="Maselli V."/>
            <person name="Osanai M."/>
            <person name="Park Y."/>
            <person name="Robertson H.M."/>
            <person name="Tu Z."/>
            <person name="Wang J.J."/>
            <person name="Wang S."/>
            <person name="Richards S."/>
            <person name="Song H."/>
            <person name="Zhang L."/>
            <person name="Sodergren E."/>
            <person name="Werner D."/>
            <person name="Stanke M."/>
            <person name="Morgenstern B."/>
            <person name="Solovyev V."/>
            <person name="Kosarev P."/>
            <person name="Brown G."/>
            <person name="Chen H.C."/>
            <person name="Ermolaeva O."/>
            <person name="Hlavina W."/>
            <person name="Kapustin Y."/>
            <person name="Kiryutin B."/>
            <person name="Kitts P."/>
            <person name="Maglott D."/>
            <person name="Pruitt K."/>
            <person name="Sapojnikov V."/>
            <person name="Souvorov A."/>
            <person name="Mackey A.J."/>
            <person name="Waterhouse R.M."/>
            <person name="Wyder S."/>
            <person name="Zdobnov E.M."/>
            <person name="Zdobnov E.M."/>
            <person name="Wyder S."/>
            <person name="Kriventseva E.V."/>
            <person name="Kadowaki T."/>
            <person name="Bork P."/>
            <person name="Aranda M."/>
            <person name="Bao R."/>
            <person name="Beermann A."/>
            <person name="Berns N."/>
            <person name="Bolognesi R."/>
            <person name="Bonneton F."/>
            <person name="Bopp D."/>
            <person name="Brown S.J."/>
            <person name="Bucher G."/>
            <person name="Butts T."/>
            <person name="Chaumot A."/>
            <person name="Denell R.E."/>
            <person name="Ferrier D.E."/>
            <person name="Friedrich M."/>
            <person name="Gordon C.M."/>
            <person name="Jindra M."/>
            <person name="Klingler M."/>
            <person name="Lan Q."/>
            <person name="Lattorff H.M."/>
            <person name="Laudet V."/>
            <person name="von Levetsow C."/>
            <person name="Liu Z."/>
            <person name="Lutz R."/>
            <person name="Lynch J.A."/>
            <person name="da Fonseca R.N."/>
            <person name="Posnien N."/>
            <person name="Reuter R."/>
            <person name="Roth S."/>
            <person name="Savard J."/>
            <person name="Schinko J.B."/>
            <person name="Schmitt C."/>
            <person name="Schoppmeier M."/>
            <person name="Schroder R."/>
            <person name="Shippy T.D."/>
            <person name="Simonnet F."/>
            <person name="Marques-Souza H."/>
            <person name="Tautz D."/>
            <person name="Tomoyasu Y."/>
            <person name="Trauner J."/>
            <person name="Van der Zee M."/>
            <person name="Vervoort M."/>
            <person name="Wittkopp N."/>
            <person name="Wimmer E.A."/>
            <person name="Yang X."/>
            <person name="Jones A.K."/>
            <person name="Sattelle D.B."/>
            <person name="Ebert P.R."/>
            <person name="Nelson D."/>
            <person name="Scott J.G."/>
            <person name="Beeman R.W."/>
            <person name="Muthukrishnan S."/>
            <person name="Kramer K.J."/>
            <person name="Arakane Y."/>
            <person name="Beeman R.W."/>
            <person name="Zhu Q."/>
            <person name="Hogenkamp D."/>
            <person name="Dixit R."/>
            <person name="Oppert B."/>
            <person name="Jiang H."/>
            <person name="Zou Z."/>
            <person name="Marshall J."/>
            <person name="Elpidina E."/>
            <person name="Vinokurov K."/>
            <person name="Oppert C."/>
            <person name="Zou Z."/>
            <person name="Evans J."/>
            <person name="Lu Z."/>
            <person name="Zhao P."/>
            <person name="Sumathipala N."/>
            <person name="Altincicek B."/>
            <person name="Vilcinskas A."/>
            <person name="Williams M."/>
            <person name="Hultmark D."/>
            <person name="Hetru C."/>
            <person name="Jiang H."/>
            <person name="Grimmelikhuijzen C.J."/>
            <person name="Hauser F."/>
            <person name="Cazzamali G."/>
            <person name="Williamson M."/>
            <person name="Park Y."/>
            <person name="Li B."/>
            <person name="Tanaka Y."/>
            <person name="Predel R."/>
            <person name="Neupert S."/>
            <person name="Schachtner J."/>
            <person name="Verleyen P."/>
            <person name="Raible F."/>
            <person name="Bork P."/>
            <person name="Friedrich M."/>
            <person name="Walden K.K."/>
            <person name="Robertson H.M."/>
            <person name="Angeli S."/>
            <person name="Foret S."/>
            <person name="Bucher G."/>
            <person name="Schuetz S."/>
            <person name="Maleszka R."/>
            <person name="Wimmer E.A."/>
            <person name="Beeman R.W."/>
            <person name="Lorenzen M."/>
            <person name="Tomoyasu Y."/>
            <person name="Miller S.C."/>
            <person name="Grossmann D."/>
            <person name="Bucher G."/>
        </authorList>
    </citation>
    <scope>NUCLEOTIDE SEQUENCE [LARGE SCALE GENOMIC DNA]</scope>
    <source>
        <strain evidence="2 3">Georgia GA2</strain>
    </source>
</reference>
<dbReference type="HOGENOM" id="CLU_2052614_0_0_1"/>
<feature type="signal peptide" evidence="1">
    <location>
        <begin position="1"/>
        <end position="18"/>
    </location>
</feature>